<dbReference type="Proteomes" id="UP000799778">
    <property type="component" value="Unassembled WGS sequence"/>
</dbReference>
<proteinExistence type="inferred from homology"/>
<dbReference type="PANTHER" id="PTHR47706:SF9">
    <property type="entry name" value="NMRA-LIKE DOMAIN-CONTAINING PROTEIN-RELATED"/>
    <property type="match status" value="1"/>
</dbReference>
<keyword evidence="3" id="KW-0560">Oxidoreductase</keyword>
<gene>
    <name evidence="5" type="ORF">BU24DRAFT_351402</name>
</gene>
<dbReference type="EMBL" id="ML978072">
    <property type="protein sequence ID" value="KAF2013025.1"/>
    <property type="molecule type" value="Genomic_DNA"/>
</dbReference>
<sequence length="277" mass="30597">MAFTVGIAGATSQLALLIAAKLLQNPSVHIRAFCRNPSKLPQHISSSTRVTIIQGEATDLSAVRSFVQGCNVVACCYLGPDDIMIAGQKLLIDACEDANHVKAYLGTKTSVKGVHVLVGAFMEHFLGEFFGVVHAEEGRFTYYGTGNEVFEATTSVDIAEFVAAVALDEGAVGMLEFLGDRKTLRQLADEFEEVYGTKPELECLGTLDDLKKIMQEAYQKDPSDTFAWVPQFFQYYFANGQTYLKDKLDNSRYPEIKPVTFRQLMQTRAPAELSRLP</sequence>
<dbReference type="GeneID" id="54281090"/>
<reference evidence="5" key="1">
    <citation type="journal article" date="2020" name="Stud. Mycol.">
        <title>101 Dothideomycetes genomes: a test case for predicting lifestyles and emergence of pathogens.</title>
        <authorList>
            <person name="Haridas S."/>
            <person name="Albert R."/>
            <person name="Binder M."/>
            <person name="Bloem J."/>
            <person name="Labutti K."/>
            <person name="Salamov A."/>
            <person name="Andreopoulos B."/>
            <person name="Baker S."/>
            <person name="Barry K."/>
            <person name="Bills G."/>
            <person name="Bluhm B."/>
            <person name="Cannon C."/>
            <person name="Castanera R."/>
            <person name="Culley D."/>
            <person name="Daum C."/>
            <person name="Ezra D."/>
            <person name="Gonzalez J."/>
            <person name="Henrissat B."/>
            <person name="Kuo A."/>
            <person name="Liang C."/>
            <person name="Lipzen A."/>
            <person name="Lutzoni F."/>
            <person name="Magnuson J."/>
            <person name="Mondo S."/>
            <person name="Nolan M."/>
            <person name="Ohm R."/>
            <person name="Pangilinan J."/>
            <person name="Park H.-J."/>
            <person name="Ramirez L."/>
            <person name="Alfaro M."/>
            <person name="Sun H."/>
            <person name="Tritt A."/>
            <person name="Yoshinaga Y."/>
            <person name="Zwiers L.-H."/>
            <person name="Turgeon B."/>
            <person name="Goodwin S."/>
            <person name="Spatafora J."/>
            <person name="Crous P."/>
            <person name="Grigoriev I."/>
        </authorList>
    </citation>
    <scope>NUCLEOTIDE SEQUENCE</scope>
    <source>
        <strain evidence="5">CBS 175.79</strain>
    </source>
</reference>
<keyword evidence="6" id="KW-1185">Reference proteome</keyword>
<dbReference type="OrthoDB" id="419598at2759"/>
<comment type="similarity">
    <text evidence="1">Belongs to the NmrA-type oxidoreductase family. Isoflavone reductase subfamily.</text>
</comment>
<dbReference type="InterPro" id="IPR051609">
    <property type="entry name" value="NmrA/Isoflavone_reductase-like"/>
</dbReference>
<dbReference type="InterPro" id="IPR016040">
    <property type="entry name" value="NAD(P)-bd_dom"/>
</dbReference>
<dbReference type="InterPro" id="IPR036291">
    <property type="entry name" value="NAD(P)-bd_dom_sf"/>
</dbReference>
<evidence type="ECO:0000313" key="6">
    <source>
        <dbReference type="Proteomes" id="UP000799778"/>
    </source>
</evidence>
<dbReference type="Pfam" id="PF13460">
    <property type="entry name" value="NAD_binding_10"/>
    <property type="match status" value="1"/>
</dbReference>
<dbReference type="Gene3D" id="3.40.50.720">
    <property type="entry name" value="NAD(P)-binding Rossmann-like Domain"/>
    <property type="match status" value="2"/>
</dbReference>
<protein>
    <submittedName>
        <fullName evidence="5">NmrA-like family protein</fullName>
    </submittedName>
</protein>
<dbReference type="PANTHER" id="PTHR47706">
    <property type="entry name" value="NMRA-LIKE FAMILY PROTEIN"/>
    <property type="match status" value="1"/>
</dbReference>
<organism evidence="5 6">
    <name type="scientific">Aaosphaeria arxii CBS 175.79</name>
    <dbReference type="NCBI Taxonomy" id="1450172"/>
    <lineage>
        <taxon>Eukaryota</taxon>
        <taxon>Fungi</taxon>
        <taxon>Dikarya</taxon>
        <taxon>Ascomycota</taxon>
        <taxon>Pezizomycotina</taxon>
        <taxon>Dothideomycetes</taxon>
        <taxon>Pleosporomycetidae</taxon>
        <taxon>Pleosporales</taxon>
        <taxon>Pleosporales incertae sedis</taxon>
        <taxon>Aaosphaeria</taxon>
    </lineage>
</organism>
<evidence type="ECO:0000256" key="3">
    <source>
        <dbReference type="ARBA" id="ARBA00023002"/>
    </source>
</evidence>
<dbReference type="AlphaFoldDB" id="A0A6A5XID0"/>
<keyword evidence="2" id="KW-0521">NADP</keyword>
<name>A0A6A5XID0_9PLEO</name>
<dbReference type="SUPFAM" id="SSF51735">
    <property type="entry name" value="NAD(P)-binding Rossmann-fold domains"/>
    <property type="match status" value="1"/>
</dbReference>
<feature type="domain" description="NAD(P)-binding" evidence="4">
    <location>
        <begin position="9"/>
        <end position="99"/>
    </location>
</feature>
<accession>A0A6A5XID0</accession>
<evidence type="ECO:0000313" key="5">
    <source>
        <dbReference type="EMBL" id="KAF2013025.1"/>
    </source>
</evidence>
<dbReference type="GO" id="GO:0016491">
    <property type="term" value="F:oxidoreductase activity"/>
    <property type="evidence" value="ECO:0007669"/>
    <property type="project" value="UniProtKB-KW"/>
</dbReference>
<dbReference type="RefSeq" id="XP_033381364.1">
    <property type="nucleotide sequence ID" value="XM_033523693.1"/>
</dbReference>
<evidence type="ECO:0000256" key="2">
    <source>
        <dbReference type="ARBA" id="ARBA00022857"/>
    </source>
</evidence>
<evidence type="ECO:0000256" key="1">
    <source>
        <dbReference type="ARBA" id="ARBA00005725"/>
    </source>
</evidence>
<evidence type="ECO:0000259" key="4">
    <source>
        <dbReference type="Pfam" id="PF13460"/>
    </source>
</evidence>